<protein>
    <recommendedName>
        <fullName evidence="9">Replication protein A subunit</fullName>
    </recommendedName>
</protein>
<dbReference type="Proteomes" id="UP000054408">
    <property type="component" value="Unassembled WGS sequence"/>
</dbReference>
<evidence type="ECO:0000256" key="8">
    <source>
        <dbReference type="ARBA" id="ARBA00023242"/>
    </source>
</evidence>
<dbReference type="FunFam" id="2.40.50.140:FF:000064">
    <property type="entry name" value="Replication protein A subunit"/>
    <property type="match status" value="1"/>
</dbReference>
<evidence type="ECO:0000256" key="4">
    <source>
        <dbReference type="ARBA" id="ARBA00022723"/>
    </source>
</evidence>
<dbReference type="CDD" id="cd04477">
    <property type="entry name" value="RPA1N"/>
    <property type="match status" value="1"/>
</dbReference>
<evidence type="ECO:0000256" key="7">
    <source>
        <dbReference type="ARBA" id="ARBA00023125"/>
    </source>
</evidence>
<dbReference type="RefSeq" id="XP_013753579.1">
    <property type="nucleotide sequence ID" value="XM_013898125.1"/>
</dbReference>
<dbReference type="InterPro" id="IPR031657">
    <property type="entry name" value="REPA_OB_2"/>
</dbReference>
<dbReference type="GO" id="GO:0006281">
    <property type="term" value="P:DNA repair"/>
    <property type="evidence" value="ECO:0007669"/>
    <property type="project" value="InterPro"/>
</dbReference>
<dbReference type="PANTHER" id="PTHR47165">
    <property type="entry name" value="OS03G0429900 PROTEIN"/>
    <property type="match status" value="1"/>
</dbReference>
<dbReference type="CDD" id="cd04476">
    <property type="entry name" value="RPA1_DBD_C"/>
    <property type="match status" value="1"/>
</dbReference>
<feature type="domain" description="Replication factor-A protein 1 N-terminal" evidence="11">
    <location>
        <begin position="3"/>
        <end position="100"/>
    </location>
</feature>
<reference evidence="14 15" key="1">
    <citation type="submission" date="2010-05" db="EMBL/GenBank/DDBJ databases">
        <title>The Genome Sequence of Thecamonas trahens ATCC 50062.</title>
        <authorList>
            <consortium name="The Broad Institute Genome Sequencing Platform"/>
            <person name="Russ C."/>
            <person name="Cuomo C."/>
            <person name="Shea T."/>
            <person name="Young S.K."/>
            <person name="Zeng Q."/>
            <person name="Koehrsen M."/>
            <person name="Haas B."/>
            <person name="Borodovsky M."/>
            <person name="Guigo R."/>
            <person name="Alvarado L."/>
            <person name="Berlin A."/>
            <person name="Bochicchio J."/>
            <person name="Borenstein D."/>
            <person name="Chapman S."/>
            <person name="Chen Z."/>
            <person name="Freedman E."/>
            <person name="Gellesch M."/>
            <person name="Goldberg J."/>
            <person name="Griggs A."/>
            <person name="Gujja S."/>
            <person name="Heilman E."/>
            <person name="Heiman D."/>
            <person name="Hepburn T."/>
            <person name="Howarth C."/>
            <person name="Jen D."/>
            <person name="Larson L."/>
            <person name="Mehta T."/>
            <person name="Park D."/>
            <person name="Pearson M."/>
            <person name="Roberts A."/>
            <person name="Saif S."/>
            <person name="Shenoy N."/>
            <person name="Sisk P."/>
            <person name="Stolte C."/>
            <person name="Sykes S."/>
            <person name="Thomson T."/>
            <person name="Walk T."/>
            <person name="White J."/>
            <person name="Yandava C."/>
            <person name="Burger G."/>
            <person name="Gray M.W."/>
            <person name="Holland P.W.H."/>
            <person name="King N."/>
            <person name="Lang F.B.F."/>
            <person name="Roger A.J."/>
            <person name="Ruiz-Trillo I."/>
            <person name="Lander E."/>
            <person name="Nusbaum C."/>
        </authorList>
    </citation>
    <scope>NUCLEOTIDE SEQUENCE [LARGE SCALE GENOMIC DNA]</scope>
    <source>
        <strain evidence="14 15">ATCC 50062</strain>
    </source>
</reference>
<dbReference type="InterPro" id="IPR004365">
    <property type="entry name" value="NA-bd_OB_tRNA"/>
</dbReference>
<evidence type="ECO:0000259" key="12">
    <source>
        <dbReference type="Pfam" id="PF08646"/>
    </source>
</evidence>
<comment type="similarity">
    <text evidence="2 9">Belongs to the replication factor A protein 1 family.</text>
</comment>
<dbReference type="InterPro" id="IPR047192">
    <property type="entry name" value="Euk_RPA1_DBD_C"/>
</dbReference>
<keyword evidence="3 9" id="KW-0235">DNA replication</keyword>
<proteinExistence type="inferred from homology"/>
<dbReference type="Pfam" id="PF08646">
    <property type="entry name" value="Rep_fac-A_C"/>
    <property type="match status" value="1"/>
</dbReference>
<evidence type="ECO:0000256" key="6">
    <source>
        <dbReference type="ARBA" id="ARBA00022833"/>
    </source>
</evidence>
<dbReference type="InterPro" id="IPR004591">
    <property type="entry name" value="Rfa1"/>
</dbReference>
<dbReference type="GO" id="GO:0006260">
    <property type="term" value="P:DNA replication"/>
    <property type="evidence" value="ECO:0007669"/>
    <property type="project" value="UniProtKB-KW"/>
</dbReference>
<evidence type="ECO:0000256" key="5">
    <source>
        <dbReference type="ARBA" id="ARBA00022771"/>
    </source>
</evidence>
<dbReference type="eggNOG" id="KOG0851">
    <property type="taxonomic scope" value="Eukaryota"/>
</dbReference>
<dbReference type="OMA" id="DQCDAFY"/>
<sequence>MSLTEGAIKAMYEGQDVSNPVVQIIDIKKIAAQQADNPDRYRLVISDGKHYQQAILATQLNQLVHTEMLKNNSLVRLTESLCNTVHGRRVVILIALDIVSQADARIGSPVNAEQTLTGPTDGGAPAAVAAAASASTMATSARPTMGAPAASGAPVPEAHITRIADLHPYQQRWTIKARVTNKSDIRTWKKPSSEGKLFSFEVLDAAGGEIKIAAFNDQCDKWQPVIQQGSVYYITGGSLKMADKRWSRTNSPYEMTLRAESEVILCTAPATEIKAQHYNFVKISAIAELPKDTNVDVIGVVTKIHPLGSVTSKTRGTQIPKRDIEIMDDTAHLVQVTLWGNRAEAFNYPGAPVVAFKGVRISDYNGKSLSTGASSGISVSPDIPEAAQLKGWYETAGAAAGQGVNISAGGGGSFSKVYKTFSQIDTQNLGHGEKPDWFWVRGTISYIRSDGTLYYPACPNEKPDGRTCNRKVVEIGTGRWQCESCSKEFTSINYRYVLSVSAADHTGSFWLSAFDDSAPTLLGKTAAEMAALKEADDPAYQHAFEEATFKAYNFRLRAKVETYRDEDRVRCTVMRAVPIDFVADSEALLTRIEQYAA</sequence>
<keyword evidence="15" id="KW-1185">Reference proteome</keyword>
<accession>A0A0L0DQK0</accession>
<feature type="domain" description="Replication factor A C-terminal" evidence="12">
    <location>
        <begin position="437"/>
        <end position="588"/>
    </location>
</feature>
<dbReference type="Pfam" id="PF04057">
    <property type="entry name" value="Rep-A_N"/>
    <property type="match status" value="1"/>
</dbReference>
<dbReference type="OrthoDB" id="1751331at2759"/>
<dbReference type="GO" id="GO:0006310">
    <property type="term" value="P:DNA recombination"/>
    <property type="evidence" value="ECO:0007669"/>
    <property type="project" value="InterPro"/>
</dbReference>
<keyword evidence="5 9" id="KW-0863">Zinc-finger</keyword>
<keyword evidence="4 9" id="KW-0479">Metal-binding</keyword>
<keyword evidence="7 9" id="KW-0238">DNA-binding</keyword>
<dbReference type="GeneID" id="25568643"/>
<dbReference type="EMBL" id="GL349491">
    <property type="protein sequence ID" value="KNC54564.1"/>
    <property type="molecule type" value="Genomic_DNA"/>
</dbReference>
<organism evidence="14 15">
    <name type="scientific">Thecamonas trahens ATCC 50062</name>
    <dbReference type="NCBI Taxonomy" id="461836"/>
    <lineage>
        <taxon>Eukaryota</taxon>
        <taxon>Apusozoa</taxon>
        <taxon>Apusomonadida</taxon>
        <taxon>Apusomonadidae</taxon>
        <taxon>Thecamonas</taxon>
    </lineage>
</organism>
<evidence type="ECO:0000259" key="11">
    <source>
        <dbReference type="Pfam" id="PF04057"/>
    </source>
</evidence>
<dbReference type="Pfam" id="PF16900">
    <property type="entry name" value="REPA_OB_2"/>
    <property type="match status" value="1"/>
</dbReference>
<evidence type="ECO:0000256" key="2">
    <source>
        <dbReference type="ARBA" id="ARBA00005690"/>
    </source>
</evidence>
<evidence type="ECO:0000256" key="1">
    <source>
        <dbReference type="ARBA" id="ARBA00004123"/>
    </source>
</evidence>
<evidence type="ECO:0000259" key="13">
    <source>
        <dbReference type="Pfam" id="PF16900"/>
    </source>
</evidence>
<dbReference type="PANTHER" id="PTHR47165:SF4">
    <property type="entry name" value="OS03G0429900 PROTEIN"/>
    <property type="match status" value="1"/>
</dbReference>
<evidence type="ECO:0000256" key="3">
    <source>
        <dbReference type="ARBA" id="ARBA00022705"/>
    </source>
</evidence>
<feature type="domain" description="Replication protein A OB" evidence="13">
    <location>
        <begin position="283"/>
        <end position="378"/>
    </location>
</feature>
<feature type="domain" description="OB" evidence="10">
    <location>
        <begin position="173"/>
        <end position="261"/>
    </location>
</feature>
<dbReference type="FunFam" id="2.40.50.140:FF:000041">
    <property type="entry name" value="Replication protein A subunit"/>
    <property type="match status" value="1"/>
</dbReference>
<dbReference type="FunFam" id="2.40.50.140:FF:000090">
    <property type="entry name" value="Replication protein A subunit"/>
    <property type="match status" value="1"/>
</dbReference>
<dbReference type="CDD" id="cd04475">
    <property type="entry name" value="RPA1_DBD_B"/>
    <property type="match status" value="1"/>
</dbReference>
<evidence type="ECO:0000313" key="15">
    <source>
        <dbReference type="Proteomes" id="UP000054408"/>
    </source>
</evidence>
<dbReference type="InterPro" id="IPR007199">
    <property type="entry name" value="Rep_factor-A_N"/>
</dbReference>
<evidence type="ECO:0000313" key="14">
    <source>
        <dbReference type="EMBL" id="KNC54564.1"/>
    </source>
</evidence>
<dbReference type="STRING" id="461836.A0A0L0DQK0"/>
<dbReference type="CDD" id="cd04474">
    <property type="entry name" value="RPA1_DBD_A"/>
    <property type="match status" value="1"/>
</dbReference>
<gene>
    <name evidence="14" type="ORF">AMSG_10415</name>
</gene>
<dbReference type="GO" id="GO:0005634">
    <property type="term" value="C:nucleus"/>
    <property type="evidence" value="ECO:0007669"/>
    <property type="project" value="UniProtKB-SubCell"/>
</dbReference>
<keyword evidence="8 9" id="KW-0539">Nucleus</keyword>
<dbReference type="InterPro" id="IPR013955">
    <property type="entry name" value="Rep_factor-A_C"/>
</dbReference>
<dbReference type="SUPFAM" id="SSF50249">
    <property type="entry name" value="Nucleic acid-binding proteins"/>
    <property type="match status" value="4"/>
</dbReference>
<dbReference type="AlphaFoldDB" id="A0A0L0DQK0"/>
<name>A0A0L0DQK0_THETB</name>
<evidence type="ECO:0000259" key="10">
    <source>
        <dbReference type="Pfam" id="PF01336"/>
    </source>
</evidence>
<dbReference type="FunFam" id="2.40.50.140:FF:000117">
    <property type="entry name" value="Replication protein A subunit"/>
    <property type="match status" value="1"/>
</dbReference>
<dbReference type="InterPro" id="IPR012340">
    <property type="entry name" value="NA-bd_OB-fold"/>
</dbReference>
<dbReference type="GO" id="GO:0008270">
    <property type="term" value="F:zinc ion binding"/>
    <property type="evidence" value="ECO:0007669"/>
    <property type="project" value="UniProtKB-KW"/>
</dbReference>
<evidence type="ECO:0000256" key="9">
    <source>
        <dbReference type="RuleBase" id="RU364130"/>
    </source>
</evidence>
<dbReference type="Gene3D" id="2.40.50.140">
    <property type="entry name" value="Nucleic acid-binding proteins"/>
    <property type="match status" value="4"/>
</dbReference>
<dbReference type="Pfam" id="PF01336">
    <property type="entry name" value="tRNA_anti-codon"/>
    <property type="match status" value="1"/>
</dbReference>
<comment type="subcellular location">
    <subcellularLocation>
        <location evidence="1 9">Nucleus</location>
    </subcellularLocation>
</comment>
<dbReference type="NCBIfam" id="TIGR00617">
    <property type="entry name" value="rpa1"/>
    <property type="match status" value="1"/>
</dbReference>
<keyword evidence="6 9" id="KW-0862">Zinc</keyword>
<dbReference type="GO" id="GO:0003677">
    <property type="term" value="F:DNA binding"/>
    <property type="evidence" value="ECO:0007669"/>
    <property type="project" value="UniProtKB-KW"/>
</dbReference>